<dbReference type="Proteomes" id="UP000188219">
    <property type="component" value="Chromosome"/>
</dbReference>
<feature type="region of interest" description="Disordered" evidence="1">
    <location>
        <begin position="1"/>
        <end position="24"/>
    </location>
</feature>
<name>A0A1Q2M7B4_9GAMM</name>
<reference evidence="2" key="1">
    <citation type="submission" date="2017-02" db="EMBL/GenBank/DDBJ databases">
        <title>Genome of Microbulbifer agarilyticus GP101.</title>
        <authorList>
            <person name="Jung J."/>
            <person name="Bae S.S."/>
            <person name="Baek K."/>
        </authorList>
    </citation>
    <scope>NUCLEOTIDE SEQUENCE [LARGE SCALE GENOMIC DNA]</scope>
    <source>
        <strain evidence="2">GP101</strain>
    </source>
</reference>
<proteinExistence type="predicted"/>
<evidence type="ECO:0000313" key="3">
    <source>
        <dbReference type="Proteomes" id="UP000188219"/>
    </source>
</evidence>
<dbReference type="OrthoDB" id="3174978at2"/>
<dbReference type="AlphaFoldDB" id="A0A1Q2M7B4"/>
<dbReference type="Pfam" id="PF07295">
    <property type="entry name" value="DUF1451"/>
    <property type="match status" value="1"/>
</dbReference>
<keyword evidence="3" id="KW-1185">Reference proteome</keyword>
<evidence type="ECO:0000313" key="2">
    <source>
        <dbReference type="EMBL" id="AQQ68428.1"/>
    </source>
</evidence>
<accession>A0A1Q2M7B4</accession>
<dbReference type="KEGG" id="maga:Mag101_12895"/>
<evidence type="ECO:0008006" key="4">
    <source>
        <dbReference type="Google" id="ProtNLM"/>
    </source>
</evidence>
<dbReference type="eggNOG" id="ENOG502ZDIZ">
    <property type="taxonomic scope" value="Bacteria"/>
</dbReference>
<organism evidence="2 3">
    <name type="scientific">Microbulbifer agarilyticus</name>
    <dbReference type="NCBI Taxonomy" id="260552"/>
    <lineage>
        <taxon>Bacteria</taxon>
        <taxon>Pseudomonadati</taxon>
        <taxon>Pseudomonadota</taxon>
        <taxon>Gammaproteobacteria</taxon>
        <taxon>Cellvibrionales</taxon>
        <taxon>Microbulbiferaceae</taxon>
        <taxon>Microbulbifer</taxon>
    </lineage>
</organism>
<dbReference type="InterPro" id="IPR009912">
    <property type="entry name" value="DUF1451"/>
</dbReference>
<protein>
    <recommendedName>
        <fullName evidence="4">Zinc ribbon-containing protein</fullName>
    </recommendedName>
</protein>
<dbReference type="EMBL" id="CP019650">
    <property type="protein sequence ID" value="AQQ68428.1"/>
    <property type="molecule type" value="Genomic_DNA"/>
</dbReference>
<dbReference type="RefSeq" id="WP_077405691.1">
    <property type="nucleotide sequence ID" value="NZ_CP019650.1"/>
</dbReference>
<sequence length="163" mass="17908">MSKEPKEAANPDLPDQEGKLSTEARRELEKLVGEELDVEQFTARKAAFLNAWLKDDVHRADDYLRDLGDELITQEERVGDWLLDAADPTKTVWPAIMRCIKRGEAWALAGEEAGEGEALQCLGCGYRALPAAGSEITPCHRCGYGCFRQLMAGPQAEGASEAE</sequence>
<gene>
    <name evidence="2" type="ORF">Mag101_12895</name>
</gene>
<dbReference type="STRING" id="260552.Mag101_12895"/>
<evidence type="ECO:0000256" key="1">
    <source>
        <dbReference type="SAM" id="MobiDB-lite"/>
    </source>
</evidence>